<sequence>MLVKHAKEYNVDVIAVVRRADQVESLKAIGAKYIVNTSDADWQDQLKTLAKDLEATLGFDAVGGSLTGEELECMPNGSDLQVYGALSGQPSSALNAKSFIFQGKKVSGFWLAPYLQNRGTFGLLSMFRKVSNGLKTSFATTINKTYALEDAARATREY</sequence>
<reference evidence="4 5" key="1">
    <citation type="submission" date="2019-07" db="EMBL/GenBank/DDBJ databases">
        <title>Genomics analysis of Aphanomyces spp. identifies a new class of oomycete effector associated with host adaptation.</title>
        <authorList>
            <person name="Gaulin E."/>
        </authorList>
    </citation>
    <scope>NUCLEOTIDE SEQUENCE [LARGE SCALE GENOMIC DNA]</scope>
    <source>
        <strain evidence="4 5">ATCC 201684</strain>
    </source>
</reference>
<dbReference type="SUPFAM" id="SSF51735">
    <property type="entry name" value="NAD(P)-binding Rossmann-fold domains"/>
    <property type="match status" value="1"/>
</dbReference>
<name>A0A6G0X6S7_9STRA</name>
<dbReference type="Proteomes" id="UP000481153">
    <property type="component" value="Unassembled WGS sequence"/>
</dbReference>
<organism evidence="4 5">
    <name type="scientific">Aphanomyces euteiches</name>
    <dbReference type="NCBI Taxonomy" id="100861"/>
    <lineage>
        <taxon>Eukaryota</taxon>
        <taxon>Sar</taxon>
        <taxon>Stramenopiles</taxon>
        <taxon>Oomycota</taxon>
        <taxon>Saprolegniomycetes</taxon>
        <taxon>Saprolegniales</taxon>
        <taxon>Verrucalvaceae</taxon>
        <taxon>Aphanomyces</taxon>
    </lineage>
</organism>
<evidence type="ECO:0000256" key="1">
    <source>
        <dbReference type="ARBA" id="ARBA00022857"/>
    </source>
</evidence>
<gene>
    <name evidence="4" type="ORF">Ae201684_007967</name>
</gene>
<dbReference type="VEuPathDB" id="FungiDB:AeMF1_002790"/>
<dbReference type="Gene3D" id="3.90.180.10">
    <property type="entry name" value="Medium-chain alcohol dehydrogenases, catalytic domain"/>
    <property type="match status" value="1"/>
</dbReference>
<evidence type="ECO:0000313" key="5">
    <source>
        <dbReference type="Proteomes" id="UP000481153"/>
    </source>
</evidence>
<dbReference type="PANTHER" id="PTHR48106">
    <property type="entry name" value="QUINONE OXIDOREDUCTASE PIG3-RELATED"/>
    <property type="match status" value="1"/>
</dbReference>
<keyword evidence="5" id="KW-1185">Reference proteome</keyword>
<dbReference type="Gene3D" id="3.40.50.720">
    <property type="entry name" value="NAD(P)-binding Rossmann-like Domain"/>
    <property type="match status" value="1"/>
</dbReference>
<dbReference type="InterPro" id="IPR013149">
    <property type="entry name" value="ADH-like_C"/>
</dbReference>
<keyword evidence="1" id="KW-0521">NADP</keyword>
<dbReference type="Pfam" id="PF00107">
    <property type="entry name" value="ADH_zinc_N"/>
    <property type="match status" value="1"/>
</dbReference>
<feature type="domain" description="Alcohol dehydrogenase-like C-terminal" evidence="3">
    <location>
        <begin position="1"/>
        <end position="112"/>
    </location>
</feature>
<dbReference type="InterPro" id="IPR036291">
    <property type="entry name" value="NAD(P)-bd_dom_sf"/>
</dbReference>
<protein>
    <recommendedName>
        <fullName evidence="3">Alcohol dehydrogenase-like C-terminal domain-containing protein</fullName>
    </recommendedName>
</protein>
<evidence type="ECO:0000313" key="4">
    <source>
        <dbReference type="EMBL" id="KAF0735650.1"/>
    </source>
</evidence>
<dbReference type="GO" id="GO:0070402">
    <property type="term" value="F:NADPH binding"/>
    <property type="evidence" value="ECO:0007669"/>
    <property type="project" value="TreeGrafter"/>
</dbReference>
<dbReference type="AlphaFoldDB" id="A0A6G0X6S7"/>
<dbReference type="GO" id="GO:0016651">
    <property type="term" value="F:oxidoreductase activity, acting on NAD(P)H"/>
    <property type="evidence" value="ECO:0007669"/>
    <property type="project" value="TreeGrafter"/>
</dbReference>
<accession>A0A6G0X6S7</accession>
<evidence type="ECO:0000256" key="2">
    <source>
        <dbReference type="ARBA" id="ARBA00023002"/>
    </source>
</evidence>
<dbReference type="PANTHER" id="PTHR48106:SF18">
    <property type="entry name" value="QUINONE OXIDOREDUCTASE PIG3"/>
    <property type="match status" value="1"/>
</dbReference>
<proteinExistence type="predicted"/>
<evidence type="ECO:0000259" key="3">
    <source>
        <dbReference type="Pfam" id="PF00107"/>
    </source>
</evidence>
<keyword evidence="2" id="KW-0560">Oxidoreductase</keyword>
<dbReference type="EMBL" id="VJMJ01000094">
    <property type="protein sequence ID" value="KAF0735650.1"/>
    <property type="molecule type" value="Genomic_DNA"/>
</dbReference>
<comment type="caution">
    <text evidence="4">The sequence shown here is derived from an EMBL/GenBank/DDBJ whole genome shotgun (WGS) entry which is preliminary data.</text>
</comment>